<protein>
    <submittedName>
        <fullName evidence="1">Uncharacterized protein</fullName>
    </submittedName>
</protein>
<reference evidence="1 2" key="1">
    <citation type="journal article" date="2016" name="Nat. Commun.">
        <title>Thousands of microbial genomes shed light on interconnected biogeochemical processes in an aquifer system.</title>
        <authorList>
            <person name="Anantharaman K."/>
            <person name="Brown C.T."/>
            <person name="Hug L.A."/>
            <person name="Sharon I."/>
            <person name="Castelle C.J."/>
            <person name="Probst A.J."/>
            <person name="Thomas B.C."/>
            <person name="Singh A."/>
            <person name="Wilkins M.J."/>
            <person name="Karaoz U."/>
            <person name="Brodie E.L."/>
            <person name="Williams K.H."/>
            <person name="Hubbard S.S."/>
            <person name="Banfield J.F."/>
        </authorList>
    </citation>
    <scope>NUCLEOTIDE SEQUENCE [LARGE SCALE GENOMIC DNA]</scope>
</reference>
<gene>
    <name evidence="1" type="ORF">A2625_05770</name>
</gene>
<comment type="caution">
    <text evidence="1">The sequence shown here is derived from an EMBL/GenBank/DDBJ whole genome shotgun (WGS) entry which is preliminary data.</text>
</comment>
<dbReference type="AlphaFoldDB" id="A0A1F4Q120"/>
<name>A0A1F4Q120_UNCSA</name>
<organism evidence="1 2">
    <name type="scientific">candidate division WOR-1 bacterium RIFCSPHIGHO2_01_FULL_53_15</name>
    <dbReference type="NCBI Taxonomy" id="1802564"/>
    <lineage>
        <taxon>Bacteria</taxon>
        <taxon>Bacillati</taxon>
        <taxon>Saganbacteria</taxon>
    </lineage>
</organism>
<dbReference type="EMBL" id="METM01000021">
    <property type="protein sequence ID" value="OGB89624.1"/>
    <property type="molecule type" value="Genomic_DNA"/>
</dbReference>
<accession>A0A1F4Q120</accession>
<dbReference type="Proteomes" id="UP000178724">
    <property type="component" value="Unassembled WGS sequence"/>
</dbReference>
<evidence type="ECO:0000313" key="2">
    <source>
        <dbReference type="Proteomes" id="UP000178724"/>
    </source>
</evidence>
<sequence length="603" mass="66352">MAGAADIRSSLSGEATDPAGHYIAGADGAFVSEALTANGEVAYSNNNLNLLQSGSEETGKAAKLDISSQLGPFGIKAFGKRVGAKFLSIADAAPKQDVTEYGGGLSFRPGPLFGAQGNHNYEKYTLTGVVYENRSSTAKAGLTPERFPSLEYDYSKNDESNDPVTGDTITRTITRQSAETQYRLGFLSSALKATKEEWLSRSPSAEVTNYDRVNFGLATAGLEKITFTGNVELENRAEPSGDRPYRKTYNLNLSATPNKSYFVSTSIEYLDDSAQGIKNSTDISYRAEPAGFIRTEGKYVIQSLKEDFVTSETVSKQTGSFAIDLRPHNALRLKYLIKPNFTKLVRTNSLTFNNEQQQGEINLIPFSEVLLGLIYKVGHGFNIYRQDAPDYSIKDNTTDTDSTLYTVKMAPFRIFSTEFNYLLENGLTTQRITSEPLSYLNGSSAGKQINAIARTSLSERFSVDTRYTYQRSIQGTGETTANLLNTTSHTASLKGIWNVSDAWSFSLSGGYTRTTDNLLSTVTYTVTPGWGFIFRQGDRVRVDFDHTYSKSYDGAATEVTNYSLRGKYSVSDYVNVTLRAQREIGALPDYRLTDITGNIEINL</sequence>
<proteinExistence type="predicted"/>
<evidence type="ECO:0000313" key="1">
    <source>
        <dbReference type="EMBL" id="OGB89624.1"/>
    </source>
</evidence>